<feature type="region of interest" description="Disordered" evidence="1">
    <location>
        <begin position="18"/>
        <end position="146"/>
    </location>
</feature>
<name>A0AAD6Y355_9AGAR</name>
<accession>A0AAD6Y355</accession>
<dbReference type="AlphaFoldDB" id="A0AAD6Y355"/>
<sequence length="191" mass="20870">MSSETLNINLNTAPVALASEDPPISTPLQTPRRSVSAVRRSEITLRRSARHTTPYSRPMPGRLPSETPQLRSIVKTTTGTSQNEIPETPLGSQYDLLSNAPPGDPSDEHLPQLRFDASPTKSDSSVTESDSSFTDTEETPHALSPGNALFSVTESQVDACFSPGYFERCTERALRACIEFSKEEEEEGSQE</sequence>
<dbReference type="Proteomes" id="UP001219525">
    <property type="component" value="Unassembled WGS sequence"/>
</dbReference>
<reference evidence="2" key="1">
    <citation type="submission" date="2023-03" db="EMBL/GenBank/DDBJ databases">
        <title>Massive genome expansion in bonnet fungi (Mycena s.s.) driven by repeated elements and novel gene families across ecological guilds.</title>
        <authorList>
            <consortium name="Lawrence Berkeley National Laboratory"/>
            <person name="Harder C.B."/>
            <person name="Miyauchi S."/>
            <person name="Viragh M."/>
            <person name="Kuo A."/>
            <person name="Thoen E."/>
            <person name="Andreopoulos B."/>
            <person name="Lu D."/>
            <person name="Skrede I."/>
            <person name="Drula E."/>
            <person name="Henrissat B."/>
            <person name="Morin E."/>
            <person name="Kohler A."/>
            <person name="Barry K."/>
            <person name="LaButti K."/>
            <person name="Morin E."/>
            <person name="Salamov A."/>
            <person name="Lipzen A."/>
            <person name="Mereny Z."/>
            <person name="Hegedus B."/>
            <person name="Baldrian P."/>
            <person name="Stursova M."/>
            <person name="Weitz H."/>
            <person name="Taylor A."/>
            <person name="Grigoriev I.V."/>
            <person name="Nagy L.G."/>
            <person name="Martin F."/>
            <person name="Kauserud H."/>
        </authorList>
    </citation>
    <scope>NUCLEOTIDE SEQUENCE</scope>
    <source>
        <strain evidence="2">9144</strain>
    </source>
</reference>
<evidence type="ECO:0000313" key="3">
    <source>
        <dbReference type="Proteomes" id="UP001219525"/>
    </source>
</evidence>
<protein>
    <submittedName>
        <fullName evidence="2">Uncharacterized protein</fullName>
    </submittedName>
</protein>
<comment type="caution">
    <text evidence="2">The sequence shown here is derived from an EMBL/GenBank/DDBJ whole genome shotgun (WGS) entry which is preliminary data.</text>
</comment>
<proteinExistence type="predicted"/>
<keyword evidence="3" id="KW-1185">Reference proteome</keyword>
<evidence type="ECO:0000256" key="1">
    <source>
        <dbReference type="SAM" id="MobiDB-lite"/>
    </source>
</evidence>
<feature type="compositionally biased region" description="Low complexity" evidence="1">
    <location>
        <begin position="120"/>
        <end position="134"/>
    </location>
</feature>
<organism evidence="2 3">
    <name type="scientific">Mycena pura</name>
    <dbReference type="NCBI Taxonomy" id="153505"/>
    <lineage>
        <taxon>Eukaryota</taxon>
        <taxon>Fungi</taxon>
        <taxon>Dikarya</taxon>
        <taxon>Basidiomycota</taxon>
        <taxon>Agaricomycotina</taxon>
        <taxon>Agaricomycetes</taxon>
        <taxon>Agaricomycetidae</taxon>
        <taxon>Agaricales</taxon>
        <taxon>Marasmiineae</taxon>
        <taxon>Mycenaceae</taxon>
        <taxon>Mycena</taxon>
    </lineage>
</organism>
<evidence type="ECO:0000313" key="2">
    <source>
        <dbReference type="EMBL" id="KAJ7192189.1"/>
    </source>
</evidence>
<feature type="compositionally biased region" description="Polar residues" evidence="1">
    <location>
        <begin position="66"/>
        <end position="85"/>
    </location>
</feature>
<gene>
    <name evidence="2" type="ORF">GGX14DRAFT_406588</name>
</gene>
<dbReference type="EMBL" id="JARJCW010000123">
    <property type="protein sequence ID" value="KAJ7192189.1"/>
    <property type="molecule type" value="Genomic_DNA"/>
</dbReference>